<comment type="similarity">
    <text evidence="2 6">Belongs to the DP1 family.</text>
</comment>
<feature type="transmembrane region" description="Helical" evidence="6">
    <location>
        <begin position="108"/>
        <end position="137"/>
    </location>
</feature>
<dbReference type="Pfam" id="PF03134">
    <property type="entry name" value="TB2_DP1_HVA22"/>
    <property type="match status" value="1"/>
</dbReference>
<evidence type="ECO:0000256" key="6">
    <source>
        <dbReference type="RuleBase" id="RU362006"/>
    </source>
</evidence>
<name>A0A0B2VBV7_TOXCA</name>
<dbReference type="OMA" id="MACKRSA"/>
<keyword evidence="7" id="KW-0675">Receptor</keyword>
<comment type="caution">
    <text evidence="7">The sequence shown here is derived from an EMBL/GenBank/DDBJ whole genome shotgun (WGS) entry which is preliminary data.</text>
</comment>
<dbReference type="STRING" id="6265.A0A0B2VBV7"/>
<feature type="transmembrane region" description="Helical" evidence="6">
    <location>
        <begin position="157"/>
        <end position="174"/>
    </location>
</feature>
<evidence type="ECO:0000256" key="1">
    <source>
        <dbReference type="ARBA" id="ARBA00004141"/>
    </source>
</evidence>
<gene>
    <name evidence="7" type="primary">Reep5</name>
    <name evidence="7" type="ORF">Tcan_15651</name>
</gene>
<reference evidence="7 8" key="1">
    <citation type="submission" date="2014-11" db="EMBL/GenBank/DDBJ databases">
        <title>Genetic blueprint of the zoonotic pathogen Toxocara canis.</title>
        <authorList>
            <person name="Zhu X.-Q."/>
            <person name="Korhonen P.K."/>
            <person name="Cai H."/>
            <person name="Young N.D."/>
            <person name="Nejsum P."/>
            <person name="von Samson-Himmelstjerna G."/>
            <person name="Boag P.R."/>
            <person name="Tan P."/>
            <person name="Li Q."/>
            <person name="Min J."/>
            <person name="Yang Y."/>
            <person name="Wang X."/>
            <person name="Fang X."/>
            <person name="Hall R.S."/>
            <person name="Hofmann A."/>
            <person name="Sternberg P.W."/>
            <person name="Jex A.R."/>
            <person name="Gasser R.B."/>
        </authorList>
    </citation>
    <scope>NUCLEOTIDE SEQUENCE [LARGE SCALE GENOMIC DNA]</scope>
    <source>
        <strain evidence="7">PN_DK_2014</strain>
    </source>
</reference>
<evidence type="ECO:0000313" key="8">
    <source>
        <dbReference type="Proteomes" id="UP000031036"/>
    </source>
</evidence>
<keyword evidence="3 6" id="KW-0812">Transmembrane</keyword>
<comment type="subcellular location">
    <subcellularLocation>
        <location evidence="1 6">Membrane</location>
        <topology evidence="1 6">Multi-pass membrane protein</topology>
    </subcellularLocation>
</comment>
<evidence type="ECO:0000256" key="3">
    <source>
        <dbReference type="ARBA" id="ARBA00022692"/>
    </source>
</evidence>
<feature type="non-terminal residue" evidence="7">
    <location>
        <position position="1"/>
    </location>
</feature>
<dbReference type="PANTHER" id="PTHR12300">
    <property type="entry name" value="HVA22-LIKE PROTEINS"/>
    <property type="match status" value="1"/>
</dbReference>
<accession>A0A0B2VBV7</accession>
<keyword evidence="4 6" id="KW-1133">Transmembrane helix</keyword>
<dbReference type="Proteomes" id="UP000031036">
    <property type="component" value="Unassembled WGS sequence"/>
</dbReference>
<organism evidence="7 8">
    <name type="scientific">Toxocara canis</name>
    <name type="common">Canine roundworm</name>
    <dbReference type="NCBI Taxonomy" id="6265"/>
    <lineage>
        <taxon>Eukaryota</taxon>
        <taxon>Metazoa</taxon>
        <taxon>Ecdysozoa</taxon>
        <taxon>Nematoda</taxon>
        <taxon>Chromadorea</taxon>
        <taxon>Rhabditida</taxon>
        <taxon>Spirurina</taxon>
        <taxon>Ascaridomorpha</taxon>
        <taxon>Ascaridoidea</taxon>
        <taxon>Toxocaridae</taxon>
        <taxon>Toxocara</taxon>
    </lineage>
</organism>
<sequence>CYFIDCNFRISLIIPSSCDRSFLRFTFDFFLRLDRERAGERPSAEMACKRSAEKVKAGTRTSSGVTVINTFGDVNPALLDLLYNKIGGQLANDVKNLEIRTGIRREQFVYAMMAFVAIYLVFGKEAGLLCNLIVFIYPAYATLQVTDSAAIDRAVPWLIYWTIFGAFSLIDFYAEKLRKAFPVYWLFKALFLSYLFLPQTGGTQKIYKNVIVSKAGKAETTINDSDNKKE</sequence>
<dbReference type="EMBL" id="JPKZ01001612">
    <property type="protein sequence ID" value="KHN80996.1"/>
    <property type="molecule type" value="Genomic_DNA"/>
</dbReference>
<evidence type="ECO:0000256" key="4">
    <source>
        <dbReference type="ARBA" id="ARBA00022989"/>
    </source>
</evidence>
<keyword evidence="8" id="KW-1185">Reference proteome</keyword>
<evidence type="ECO:0000256" key="2">
    <source>
        <dbReference type="ARBA" id="ARBA00008573"/>
    </source>
</evidence>
<dbReference type="AlphaFoldDB" id="A0A0B2VBV7"/>
<protein>
    <recommendedName>
        <fullName evidence="6">Receptor expression-enhancing protein</fullName>
    </recommendedName>
</protein>
<keyword evidence="5 6" id="KW-0472">Membrane</keyword>
<dbReference type="InterPro" id="IPR004345">
    <property type="entry name" value="TB2_DP1_HVA22"/>
</dbReference>
<dbReference type="PANTHER" id="PTHR12300:SF161">
    <property type="entry name" value="RECEPTOR EXPRESSION-ENHANCING PROTEIN"/>
    <property type="match status" value="1"/>
</dbReference>
<dbReference type="OrthoDB" id="5913021at2759"/>
<evidence type="ECO:0000313" key="7">
    <source>
        <dbReference type="EMBL" id="KHN80996.1"/>
    </source>
</evidence>
<dbReference type="GO" id="GO:0016020">
    <property type="term" value="C:membrane"/>
    <property type="evidence" value="ECO:0007669"/>
    <property type="project" value="UniProtKB-SubCell"/>
</dbReference>
<proteinExistence type="inferred from homology"/>
<feature type="transmembrane region" description="Helical" evidence="6">
    <location>
        <begin position="181"/>
        <end position="197"/>
    </location>
</feature>
<evidence type="ECO:0000256" key="5">
    <source>
        <dbReference type="ARBA" id="ARBA00023136"/>
    </source>
</evidence>